<dbReference type="InterPro" id="IPR051781">
    <property type="entry name" value="Metallo-dep_Hydrolase"/>
</dbReference>
<dbReference type="InterPro" id="IPR011059">
    <property type="entry name" value="Metal-dep_hydrolase_composite"/>
</dbReference>
<dbReference type="AlphaFoldDB" id="A0A1Y5Q0B4"/>
<evidence type="ECO:0000259" key="2">
    <source>
        <dbReference type="Pfam" id="PF01979"/>
    </source>
</evidence>
<dbReference type="SUPFAM" id="SSF51556">
    <property type="entry name" value="Metallo-dependent hydrolases"/>
    <property type="match status" value="1"/>
</dbReference>
<reference evidence="3" key="1">
    <citation type="submission" date="2016-03" db="EMBL/GenBank/DDBJ databases">
        <authorList>
            <person name="Ploux O."/>
        </authorList>
    </citation>
    <scope>NUCLEOTIDE SEQUENCE</scope>
    <source>
        <strain evidence="3">UC10</strain>
    </source>
</reference>
<dbReference type="SUPFAM" id="SSF51338">
    <property type="entry name" value="Composite domain of metallo-dependent hydrolases"/>
    <property type="match status" value="2"/>
</dbReference>
<dbReference type="Gene3D" id="1.20.58.520">
    <property type="entry name" value="Amidohydrolase"/>
    <property type="match status" value="2"/>
</dbReference>
<keyword evidence="1" id="KW-0732">Signal</keyword>
<feature type="signal peptide" evidence="1">
    <location>
        <begin position="1"/>
        <end position="21"/>
    </location>
</feature>
<dbReference type="InterPro" id="IPR032466">
    <property type="entry name" value="Metal_Hydrolase"/>
</dbReference>
<keyword evidence="3" id="KW-0378">Hydrolase</keyword>
<dbReference type="Pfam" id="PF01979">
    <property type="entry name" value="Amidohydro_1"/>
    <property type="match status" value="1"/>
</dbReference>
<dbReference type="RefSeq" id="WP_295320966.1">
    <property type="nucleotide sequence ID" value="NZ_LT598653.1"/>
</dbReference>
<organism evidence="3">
    <name type="scientific">uncultured Sphingopyxis sp</name>
    <dbReference type="NCBI Taxonomy" id="310581"/>
    <lineage>
        <taxon>Bacteria</taxon>
        <taxon>Pseudomonadati</taxon>
        <taxon>Pseudomonadota</taxon>
        <taxon>Alphaproteobacteria</taxon>
        <taxon>Sphingomonadales</taxon>
        <taxon>Sphingomonadaceae</taxon>
        <taxon>Sphingopyxis</taxon>
        <taxon>environmental samples</taxon>
    </lineage>
</organism>
<evidence type="ECO:0000313" key="3">
    <source>
        <dbReference type="EMBL" id="SBV34245.1"/>
    </source>
</evidence>
<gene>
    <name evidence="3" type="ORF">SPPYR_3125</name>
</gene>
<dbReference type="Gene3D" id="3.40.50.10910">
    <property type="entry name" value="Amidohydrolase"/>
    <property type="match status" value="1"/>
</dbReference>
<evidence type="ECO:0000256" key="1">
    <source>
        <dbReference type="SAM" id="SignalP"/>
    </source>
</evidence>
<accession>A0A1Y5Q0B4</accession>
<dbReference type="EMBL" id="LT598653">
    <property type="protein sequence ID" value="SBV34245.1"/>
    <property type="molecule type" value="Genomic_DNA"/>
</dbReference>
<proteinExistence type="predicted"/>
<dbReference type="InterPro" id="IPR006680">
    <property type="entry name" value="Amidohydro-rel"/>
</dbReference>
<feature type="domain" description="Amidohydrolase-related" evidence="2">
    <location>
        <begin position="81"/>
        <end position="456"/>
    </location>
</feature>
<dbReference type="Gene3D" id="2.30.40.10">
    <property type="entry name" value="Urease, subunit C, domain 1"/>
    <property type="match status" value="2"/>
</dbReference>
<name>A0A1Y5Q0B4_9SPHN</name>
<dbReference type="PANTHER" id="PTHR43135">
    <property type="entry name" value="ALPHA-D-RIBOSE 1-METHYLPHOSPHONATE 5-TRIPHOSPHATE DIPHOSPHATASE"/>
    <property type="match status" value="1"/>
</dbReference>
<dbReference type="PANTHER" id="PTHR43135:SF3">
    <property type="entry name" value="ALPHA-D-RIBOSE 1-METHYLPHOSPHONATE 5-TRIPHOSPHATE DIPHOSPHATASE"/>
    <property type="match status" value="1"/>
</dbReference>
<protein>
    <submittedName>
        <fullName evidence="3">Amidohydrolase</fullName>
    </submittedName>
</protein>
<sequence length="485" mass="51720">MKYLLAALVLPLLGLASPAVAAPKQGDVVIRHVTIVDVAAAKTIPGQAVVLKGDDIVAVGADGVIAKGWRAARTVEGEGRYLIPGLWDMHVHFGGGPELIEENRALLPLYVANGITTIRDASGDLPDQVLAWRGEIASGKLFGPRLLTSGAKIEGIAPVWKGTIEVGSEADVDAALDRLKNRDKVDFVKITDSTLKPELFLYALRRAKALGLRTSGHIPMALTTEQAVDAGISSIEHLDYAYNAGAKDEAAIAADFAAKRIDRAEANRRLDAGFDRDTAMAAYRRFAAKGVSVTPTLNGSRIIAYLDRDDHSKDEGLAYIGPKLRKTYDWRIERAAKADAAAIAARHKQIEDVATILPMLAEAGVPIIAGTDAGFLNSFNYPGFGLHDEIGLFVEKGLTPAQALASATRAGPAWFGWLDRYGAIKPGMAADLVLLTKNPLEDIAATRAIDTVVLRGMVQDRAALDKMLADARAKVAAWNAEAAAR</sequence>
<feature type="chain" id="PRO_5012350862" evidence="1">
    <location>
        <begin position="22"/>
        <end position="485"/>
    </location>
</feature>
<dbReference type="GO" id="GO:0016810">
    <property type="term" value="F:hydrolase activity, acting on carbon-nitrogen (but not peptide) bonds"/>
    <property type="evidence" value="ECO:0007669"/>
    <property type="project" value="InterPro"/>
</dbReference>
<dbReference type="KEGG" id="sphu:SPPYR_3125"/>
<dbReference type="Gene3D" id="3.30.110.90">
    <property type="entry name" value="Amidohydrolase"/>
    <property type="match status" value="2"/>
</dbReference>